<dbReference type="EMBL" id="CP015405">
    <property type="protein sequence ID" value="ANU77734.1"/>
    <property type="molecule type" value="Genomic_DNA"/>
</dbReference>
<evidence type="ECO:0000256" key="3">
    <source>
        <dbReference type="ARBA" id="ARBA00022729"/>
    </source>
</evidence>
<evidence type="ECO:0000313" key="7">
    <source>
        <dbReference type="Proteomes" id="UP000092574"/>
    </source>
</evidence>
<evidence type="ECO:0000256" key="5">
    <source>
        <dbReference type="SAM" id="SignalP"/>
    </source>
</evidence>
<protein>
    <submittedName>
        <fullName evidence="6">Sugar ABC transporter substrate-binding protein</fullName>
    </submittedName>
</protein>
<dbReference type="InterPro" id="IPR006059">
    <property type="entry name" value="SBP"/>
</dbReference>
<dbReference type="SUPFAM" id="SSF53850">
    <property type="entry name" value="Periplasmic binding protein-like II"/>
    <property type="match status" value="1"/>
</dbReference>
<gene>
    <name evidence="6" type="ORF">A4V09_19500</name>
</gene>
<dbReference type="GO" id="GO:1901982">
    <property type="term" value="F:maltose binding"/>
    <property type="evidence" value="ECO:0007669"/>
    <property type="project" value="TreeGrafter"/>
</dbReference>
<proteinExistence type="inferred from homology"/>
<keyword evidence="3 5" id="KW-0732">Signal</keyword>
<evidence type="ECO:0000313" key="6">
    <source>
        <dbReference type="EMBL" id="ANU77734.1"/>
    </source>
</evidence>
<feature type="compositionally biased region" description="Basic and acidic residues" evidence="4">
    <location>
        <begin position="29"/>
        <end position="56"/>
    </location>
</feature>
<dbReference type="PANTHER" id="PTHR30061:SF50">
    <property type="entry name" value="MALTOSE_MALTODEXTRIN-BINDING PERIPLASMIC PROTEIN"/>
    <property type="match status" value="1"/>
</dbReference>
<dbReference type="RefSeq" id="WP_065543840.1">
    <property type="nucleotide sequence ID" value="NZ_CP015405.2"/>
</dbReference>
<dbReference type="OrthoDB" id="362670at2"/>
<dbReference type="PROSITE" id="PS51257">
    <property type="entry name" value="PROKAR_LIPOPROTEIN"/>
    <property type="match status" value="1"/>
</dbReference>
<comment type="similarity">
    <text evidence="1">Belongs to the bacterial solute-binding protein 1 family.</text>
</comment>
<dbReference type="GO" id="GO:0042956">
    <property type="term" value="P:maltodextrin transmembrane transport"/>
    <property type="evidence" value="ECO:0007669"/>
    <property type="project" value="TreeGrafter"/>
</dbReference>
<dbReference type="STRING" id="1796616.A4V09_19500"/>
<dbReference type="Pfam" id="PF01547">
    <property type="entry name" value="SBP_bac_1"/>
    <property type="match status" value="1"/>
</dbReference>
<feature type="region of interest" description="Disordered" evidence="4">
    <location>
        <begin position="21"/>
        <end position="60"/>
    </location>
</feature>
<dbReference type="PANTHER" id="PTHR30061">
    <property type="entry name" value="MALTOSE-BINDING PERIPLASMIC PROTEIN"/>
    <property type="match status" value="1"/>
</dbReference>
<dbReference type="GO" id="GO:0055052">
    <property type="term" value="C:ATP-binding cassette (ABC) transporter complex, substrate-binding subunit-containing"/>
    <property type="evidence" value="ECO:0007669"/>
    <property type="project" value="TreeGrafter"/>
</dbReference>
<evidence type="ECO:0000256" key="2">
    <source>
        <dbReference type="ARBA" id="ARBA00022448"/>
    </source>
</evidence>
<keyword evidence="7" id="KW-1185">Reference proteome</keyword>
<evidence type="ECO:0000256" key="1">
    <source>
        <dbReference type="ARBA" id="ARBA00008520"/>
    </source>
</evidence>
<accession>A0A1C7IFP3</accession>
<dbReference type="CDD" id="cd13585">
    <property type="entry name" value="PBP2_TMBP_like"/>
    <property type="match status" value="1"/>
</dbReference>
<feature type="signal peptide" evidence="5">
    <location>
        <begin position="1"/>
        <end position="23"/>
    </location>
</feature>
<dbReference type="GO" id="GO:0015768">
    <property type="term" value="P:maltose transport"/>
    <property type="evidence" value="ECO:0007669"/>
    <property type="project" value="TreeGrafter"/>
</dbReference>
<sequence>MKFRKVAALSLASVMALSLTACGGNSGGDTKESGDSGTKTESEGDKTEGEESKGSSDAELSVSIWDPYQEPGIKEILAGFTEQTGIKTKLSVVKWDEYWTMLEAGAQGGSLPDVFWMHSNESQRYMSNDMLLDLTDKIAASDKIDPENYPSDIWGLYTYEDKCYAVPKDVDTIALWYNKTMFDEAGLEYPTADWTWDDVTEAAKKLTKEDGSQYGMALRNDNNQAGYYNMIYDNGGTVISDDKKKSGWDDPKTIEAMQMLEGWIKDGVMPSIETMSENGEDVLFQSGKVAMVFQGSWMLAAYRDNEYTAENCDVVELPKNAETGRRASIYNGLGWAAAANGGHTDEAWQLIEYLGSKEAQEKQAELGVTMSAYTGTSDAWAKSADFNLEAYLNMMDDMVIRPYSKTTVTWENEDNEILKSVYTGEMSMEDACKKMAEQMNEKLAEE</sequence>
<dbReference type="KEGG" id="byl:A4V09_19500"/>
<dbReference type="Gene3D" id="3.40.190.10">
    <property type="entry name" value="Periplasmic binding protein-like II"/>
    <property type="match status" value="1"/>
</dbReference>
<dbReference type="AlphaFoldDB" id="A0A1C7IFP3"/>
<reference evidence="6" key="1">
    <citation type="submission" date="2017-04" db="EMBL/GenBank/DDBJ databases">
        <title>Complete Genome Sequences of Twelve Strains of a Stable Defined Moderately Diverse Mouse Microbiota 2 (sDMDMm2).</title>
        <authorList>
            <person name="Uchimura Y."/>
            <person name="Wyss M."/>
            <person name="Brugiroux S."/>
            <person name="Limenitakis J.P."/>
            <person name="Stecher B."/>
            <person name="McCoy K.D."/>
            <person name="Macpherson A.J."/>
        </authorList>
    </citation>
    <scope>NUCLEOTIDE SEQUENCE</scope>
    <source>
        <strain evidence="6">YL58</strain>
    </source>
</reference>
<organism evidence="6 7">
    <name type="scientific">Blautia pseudococcoides</name>
    <dbReference type="NCBI Taxonomy" id="1796616"/>
    <lineage>
        <taxon>Bacteria</taxon>
        <taxon>Bacillati</taxon>
        <taxon>Bacillota</taxon>
        <taxon>Clostridia</taxon>
        <taxon>Lachnospirales</taxon>
        <taxon>Lachnospiraceae</taxon>
        <taxon>Blautia</taxon>
    </lineage>
</organism>
<keyword evidence="2" id="KW-0813">Transport</keyword>
<name>A0A1C7IFP3_9FIRM</name>
<dbReference type="Proteomes" id="UP000092574">
    <property type="component" value="Chromosome"/>
</dbReference>
<feature type="chain" id="PRO_5039179357" evidence="5">
    <location>
        <begin position="24"/>
        <end position="446"/>
    </location>
</feature>
<evidence type="ECO:0000256" key="4">
    <source>
        <dbReference type="SAM" id="MobiDB-lite"/>
    </source>
</evidence>